<feature type="region of interest" description="Disordered" evidence="8">
    <location>
        <begin position="451"/>
        <end position="470"/>
    </location>
</feature>
<dbReference type="PANTHER" id="PTHR12174">
    <property type="entry name" value="SIGNAL PEPTIDE PEPTIDASE"/>
    <property type="match status" value="1"/>
</dbReference>
<feature type="transmembrane region" description="Helical" evidence="9">
    <location>
        <begin position="364"/>
        <end position="386"/>
    </location>
</feature>
<evidence type="ECO:0000256" key="8">
    <source>
        <dbReference type="SAM" id="MobiDB-lite"/>
    </source>
</evidence>
<dbReference type="EMBL" id="JAEUBD010001468">
    <property type="protein sequence ID" value="KAH3660792.1"/>
    <property type="molecule type" value="Genomic_DNA"/>
</dbReference>
<comment type="caution">
    <text evidence="10">The sequence shown here is derived from an EMBL/GenBank/DDBJ whole genome shotgun (WGS) entry which is preliminary data.</text>
</comment>
<dbReference type="GO" id="GO:0098553">
    <property type="term" value="C:lumenal side of endoplasmic reticulum membrane"/>
    <property type="evidence" value="ECO:0007669"/>
    <property type="project" value="TreeGrafter"/>
</dbReference>
<dbReference type="GO" id="GO:0006465">
    <property type="term" value="P:signal peptide processing"/>
    <property type="evidence" value="ECO:0007669"/>
    <property type="project" value="TreeGrafter"/>
</dbReference>
<reference evidence="10" key="1">
    <citation type="journal article" date="2021" name="Open Biol.">
        <title>Shared evolutionary footprints suggest mitochondrial oxidative damage underlies multiple complex I losses in fungi.</title>
        <authorList>
            <person name="Schikora-Tamarit M.A."/>
            <person name="Marcet-Houben M."/>
            <person name="Nosek J."/>
            <person name="Gabaldon T."/>
        </authorList>
    </citation>
    <scope>NUCLEOTIDE SEQUENCE</scope>
    <source>
        <strain evidence="10">NCAIM Y.01608</strain>
    </source>
</reference>
<evidence type="ECO:0000313" key="11">
    <source>
        <dbReference type="Proteomes" id="UP000788993"/>
    </source>
</evidence>
<name>A0A9P8NX21_9ASCO</name>
<feature type="transmembrane region" description="Helical" evidence="9">
    <location>
        <begin position="33"/>
        <end position="52"/>
    </location>
</feature>
<dbReference type="GO" id="GO:0033619">
    <property type="term" value="P:membrane protein proteolysis"/>
    <property type="evidence" value="ECO:0007669"/>
    <property type="project" value="TreeGrafter"/>
</dbReference>
<keyword evidence="3 9" id="KW-0812">Transmembrane</keyword>
<accession>A0A9P8NX21</accession>
<dbReference type="InterPro" id="IPR006639">
    <property type="entry name" value="Preselin/SPP"/>
</dbReference>
<keyword evidence="6 9" id="KW-1133">Transmembrane helix</keyword>
<evidence type="ECO:0000256" key="5">
    <source>
        <dbReference type="ARBA" id="ARBA00022824"/>
    </source>
</evidence>
<dbReference type="Proteomes" id="UP000788993">
    <property type="component" value="Unassembled WGS sequence"/>
</dbReference>
<keyword evidence="4" id="KW-0378">Hydrolase</keyword>
<evidence type="ECO:0000256" key="9">
    <source>
        <dbReference type="SAM" id="Phobius"/>
    </source>
</evidence>
<dbReference type="PANTHER" id="PTHR12174:SF23">
    <property type="entry name" value="MINOR HISTOCOMPATIBILITY ANTIGEN H13"/>
    <property type="match status" value="1"/>
</dbReference>
<comment type="subcellular location">
    <subcellularLocation>
        <location evidence="1">Endoplasmic reticulum membrane</location>
        <topology evidence="1">Multi-pass membrane protein</topology>
    </subcellularLocation>
</comment>
<protein>
    <submittedName>
        <fullName evidence="10">Uncharacterized protein</fullName>
    </submittedName>
</protein>
<proteinExistence type="inferred from homology"/>
<feature type="transmembrane region" description="Helical" evidence="9">
    <location>
        <begin position="91"/>
        <end position="109"/>
    </location>
</feature>
<evidence type="ECO:0000256" key="7">
    <source>
        <dbReference type="ARBA" id="ARBA00023136"/>
    </source>
</evidence>
<evidence type="ECO:0000256" key="3">
    <source>
        <dbReference type="ARBA" id="ARBA00022692"/>
    </source>
</evidence>
<keyword evidence="7 9" id="KW-0472">Membrane</keyword>
<feature type="transmembrane region" description="Helical" evidence="9">
    <location>
        <begin position="213"/>
        <end position="238"/>
    </location>
</feature>
<dbReference type="AlphaFoldDB" id="A0A9P8NX21"/>
<evidence type="ECO:0000313" key="10">
    <source>
        <dbReference type="EMBL" id="KAH3660792.1"/>
    </source>
</evidence>
<evidence type="ECO:0000256" key="1">
    <source>
        <dbReference type="ARBA" id="ARBA00004477"/>
    </source>
</evidence>
<comment type="similarity">
    <text evidence="2">Belongs to the peptidase A22B family.</text>
</comment>
<keyword evidence="5" id="KW-0256">Endoplasmic reticulum</keyword>
<dbReference type="SMART" id="SM00730">
    <property type="entry name" value="PSN"/>
    <property type="match status" value="1"/>
</dbReference>
<evidence type="ECO:0000256" key="4">
    <source>
        <dbReference type="ARBA" id="ARBA00022801"/>
    </source>
</evidence>
<feature type="transmembrane region" description="Helical" evidence="9">
    <location>
        <begin position="269"/>
        <end position="286"/>
    </location>
</feature>
<organism evidence="10 11">
    <name type="scientific">Ogataea polymorpha</name>
    <dbReference type="NCBI Taxonomy" id="460523"/>
    <lineage>
        <taxon>Eukaryota</taxon>
        <taxon>Fungi</taxon>
        <taxon>Dikarya</taxon>
        <taxon>Ascomycota</taxon>
        <taxon>Saccharomycotina</taxon>
        <taxon>Pichiomycetes</taxon>
        <taxon>Pichiales</taxon>
        <taxon>Pichiaceae</taxon>
        <taxon>Ogataea</taxon>
    </lineage>
</organism>
<keyword evidence="11" id="KW-1185">Reference proteome</keyword>
<dbReference type="InterPro" id="IPR007369">
    <property type="entry name" value="Peptidase_A22B_SPP"/>
</dbReference>
<dbReference type="Pfam" id="PF04258">
    <property type="entry name" value="Peptidase_A22B"/>
    <property type="match status" value="1"/>
</dbReference>
<evidence type="ECO:0000256" key="6">
    <source>
        <dbReference type="ARBA" id="ARBA00022989"/>
    </source>
</evidence>
<reference evidence="10" key="2">
    <citation type="submission" date="2021-01" db="EMBL/GenBank/DDBJ databases">
        <authorList>
            <person name="Schikora-Tamarit M.A."/>
        </authorList>
    </citation>
    <scope>NUCLEOTIDE SEQUENCE</scope>
    <source>
        <strain evidence="10">NCAIM Y.01608</strain>
    </source>
</reference>
<sequence length="470" mass="53559">MEKYVEWGRRYSHNLANKFAFYIYDQSYVSTTYLSYATIILIALILVSLGSYSTIERPRNAKIANEKHPLFDPSDRDETSIAEAMIDETHAFAMPVLAGIALIGLYFAIRNWDIEKITRILNGYLIILSVKANSFTISFLIKVTARKICHHLGFNSLRFVKRYAFTISQDDLFHSAGVEENFLLPDSTEAEKIIKSEMLLESRVNIKKENQLFNFYCSTADIYGWFFGIALSIVFALLDGKNNWILSNIFGASFTIFGLSVSRLPSFRPALIMLILFFIYDIYFVFGSNVMVDVATKIDIPVKMLVPSKLSSENNEVQMSILGLGDMIVPGLFISLCLRYDLYRYHELHPGTEFHHLQKIDKPYFYSALIGYTIGLISTVTVLHVFNRAQPALLYLCPSIILSTLSTALYRGELKGLWEYNEEERATTIEKPIDFVCSSETLLLAGPLISSDDEEEDRDYSPEIFSDSDF</sequence>
<feature type="transmembrane region" description="Helical" evidence="9">
    <location>
        <begin position="244"/>
        <end position="262"/>
    </location>
</feature>
<evidence type="ECO:0000256" key="2">
    <source>
        <dbReference type="ARBA" id="ARBA00006859"/>
    </source>
</evidence>
<dbReference type="GO" id="GO:0042500">
    <property type="term" value="F:aspartic endopeptidase activity, intramembrane cleaving"/>
    <property type="evidence" value="ECO:0007669"/>
    <property type="project" value="InterPro"/>
</dbReference>
<gene>
    <name evidence="10" type="ORF">OGATHE_005124</name>
</gene>
<dbReference type="GO" id="GO:0098554">
    <property type="term" value="C:cytoplasmic side of endoplasmic reticulum membrane"/>
    <property type="evidence" value="ECO:0007669"/>
    <property type="project" value="TreeGrafter"/>
</dbReference>
<feature type="transmembrane region" description="Helical" evidence="9">
    <location>
        <begin position="317"/>
        <end position="338"/>
    </location>
</feature>